<feature type="region of interest" description="Disordered" evidence="1">
    <location>
        <begin position="62"/>
        <end position="106"/>
    </location>
</feature>
<evidence type="ECO:0000313" key="2">
    <source>
        <dbReference type="EMBL" id="MFI1465158.1"/>
    </source>
</evidence>
<dbReference type="Proteomes" id="UP001611263">
    <property type="component" value="Unassembled WGS sequence"/>
</dbReference>
<evidence type="ECO:0000256" key="1">
    <source>
        <dbReference type="SAM" id="MobiDB-lite"/>
    </source>
</evidence>
<feature type="compositionally biased region" description="Basic and acidic residues" evidence="1">
    <location>
        <begin position="94"/>
        <end position="106"/>
    </location>
</feature>
<gene>
    <name evidence="2" type="ORF">ACH4WX_30980</name>
</gene>
<proteinExistence type="predicted"/>
<evidence type="ECO:0000313" key="3">
    <source>
        <dbReference type="Proteomes" id="UP001611263"/>
    </source>
</evidence>
<dbReference type="GeneID" id="93507941"/>
<comment type="caution">
    <text evidence="2">The sequence shown here is derived from an EMBL/GenBank/DDBJ whole genome shotgun (WGS) entry which is preliminary data.</text>
</comment>
<keyword evidence="3" id="KW-1185">Reference proteome</keyword>
<name>A0ABW7TY52_9NOCA</name>
<dbReference type="RefSeq" id="WP_051158124.1">
    <property type="nucleotide sequence ID" value="NZ_JBIRUQ010000013.1"/>
</dbReference>
<dbReference type="EMBL" id="JBIRUQ010000013">
    <property type="protein sequence ID" value="MFI1465158.1"/>
    <property type="molecule type" value="Genomic_DNA"/>
</dbReference>
<reference evidence="2 3" key="1">
    <citation type="submission" date="2024-10" db="EMBL/GenBank/DDBJ databases">
        <title>The Natural Products Discovery Center: Release of the First 8490 Sequenced Strains for Exploring Actinobacteria Biosynthetic Diversity.</title>
        <authorList>
            <person name="Kalkreuter E."/>
            <person name="Kautsar S.A."/>
            <person name="Yang D."/>
            <person name="Bader C.D."/>
            <person name="Teijaro C.N."/>
            <person name="Fluegel L."/>
            <person name="Davis C.M."/>
            <person name="Simpson J.R."/>
            <person name="Lauterbach L."/>
            <person name="Steele A.D."/>
            <person name="Gui C."/>
            <person name="Meng S."/>
            <person name="Li G."/>
            <person name="Viehrig K."/>
            <person name="Ye F."/>
            <person name="Su P."/>
            <person name="Kiefer A.F."/>
            <person name="Nichols A."/>
            <person name="Cepeda A.J."/>
            <person name="Yan W."/>
            <person name="Fan B."/>
            <person name="Jiang Y."/>
            <person name="Adhikari A."/>
            <person name="Zheng C.-J."/>
            <person name="Schuster L."/>
            <person name="Cowan T.M."/>
            <person name="Smanski M.J."/>
            <person name="Chevrette M.G."/>
            <person name="De Carvalho L.P.S."/>
            <person name="Shen B."/>
        </authorList>
    </citation>
    <scope>NUCLEOTIDE SEQUENCE [LARGE SCALE GENOMIC DNA]</scope>
    <source>
        <strain evidence="2 3">NPDC020568</strain>
    </source>
</reference>
<protein>
    <submittedName>
        <fullName evidence="2">DUF6262 family protein</fullName>
    </submittedName>
</protein>
<accession>A0ABW7TY52</accession>
<sequence>MTALPDHLRAATARRTEHAAEQAQKALARMLKNRQPISFTAVAREAGVSTDFLYRHQQLRPRIERHRAKSGIGYQRQPGEEPTGSSSAVRALTRRLEDERRDHRNHTAELRKALEAVHGENLELRRRLARYEPD</sequence>
<dbReference type="InterPro" id="IPR046229">
    <property type="entry name" value="TnpC-like"/>
</dbReference>
<dbReference type="Pfam" id="PF19776">
    <property type="entry name" value="DUF6262"/>
    <property type="match status" value="1"/>
</dbReference>
<organism evidence="2 3">
    <name type="scientific">Nocardia carnea</name>
    <dbReference type="NCBI Taxonomy" id="37328"/>
    <lineage>
        <taxon>Bacteria</taxon>
        <taxon>Bacillati</taxon>
        <taxon>Actinomycetota</taxon>
        <taxon>Actinomycetes</taxon>
        <taxon>Mycobacteriales</taxon>
        <taxon>Nocardiaceae</taxon>
        <taxon>Nocardia</taxon>
    </lineage>
</organism>